<evidence type="ECO:0000313" key="5">
    <source>
        <dbReference type="Proteomes" id="UP000634136"/>
    </source>
</evidence>
<dbReference type="PANTHER" id="PTHR23054:SF18">
    <property type="entry name" value="TERNARY COMPLEX FACTOR MIP1, LEUCINE-ZIPPER"/>
    <property type="match status" value="1"/>
</dbReference>
<dbReference type="Proteomes" id="UP000634136">
    <property type="component" value="Unassembled WGS sequence"/>
</dbReference>
<dbReference type="InterPro" id="IPR025757">
    <property type="entry name" value="MIP1_Leuzipper"/>
</dbReference>
<gene>
    <name evidence="4" type="ORF">G2W53_036511</name>
</gene>
<dbReference type="InterPro" id="IPR006869">
    <property type="entry name" value="DUF547"/>
</dbReference>
<feature type="domain" description="Ternary complex factor MIP1 leucine-zipper" evidence="3">
    <location>
        <begin position="18"/>
        <end position="98"/>
    </location>
</feature>
<accession>A0A834SSQ6</accession>
<keyword evidence="5" id="KW-1185">Reference proteome</keyword>
<evidence type="ECO:0000259" key="2">
    <source>
        <dbReference type="Pfam" id="PF04784"/>
    </source>
</evidence>
<dbReference type="AlphaFoldDB" id="A0A834SSQ6"/>
<dbReference type="Pfam" id="PF04784">
    <property type="entry name" value="DUF547"/>
    <property type="match status" value="1"/>
</dbReference>
<feature type="coiled-coil region" evidence="1">
    <location>
        <begin position="13"/>
        <end position="40"/>
    </location>
</feature>
<evidence type="ECO:0000313" key="4">
    <source>
        <dbReference type="EMBL" id="KAF7809768.1"/>
    </source>
</evidence>
<comment type="caution">
    <text evidence="4">The sequence shown here is derived from an EMBL/GenBank/DDBJ whole genome shotgun (WGS) entry which is preliminary data.</text>
</comment>
<dbReference type="OrthoDB" id="418495at2759"/>
<dbReference type="PANTHER" id="PTHR23054">
    <property type="entry name" value="TERNARY COMPLEX FACTOR MIP1, LEUCINE-ZIPPER-RELATED"/>
    <property type="match status" value="1"/>
</dbReference>
<keyword evidence="1" id="KW-0175">Coiled coil</keyword>
<evidence type="ECO:0000256" key="1">
    <source>
        <dbReference type="SAM" id="Coils"/>
    </source>
</evidence>
<evidence type="ECO:0000259" key="3">
    <source>
        <dbReference type="Pfam" id="PF14389"/>
    </source>
</evidence>
<organism evidence="4 5">
    <name type="scientific">Senna tora</name>
    <dbReference type="NCBI Taxonomy" id="362788"/>
    <lineage>
        <taxon>Eukaryota</taxon>
        <taxon>Viridiplantae</taxon>
        <taxon>Streptophyta</taxon>
        <taxon>Embryophyta</taxon>
        <taxon>Tracheophyta</taxon>
        <taxon>Spermatophyta</taxon>
        <taxon>Magnoliopsida</taxon>
        <taxon>eudicotyledons</taxon>
        <taxon>Gunneridae</taxon>
        <taxon>Pentapetalae</taxon>
        <taxon>rosids</taxon>
        <taxon>fabids</taxon>
        <taxon>Fabales</taxon>
        <taxon>Fabaceae</taxon>
        <taxon>Caesalpinioideae</taxon>
        <taxon>Cassia clade</taxon>
        <taxon>Senna</taxon>
    </lineage>
</organism>
<dbReference type="Pfam" id="PF14389">
    <property type="entry name" value="Lzipper-MIP1"/>
    <property type="match status" value="1"/>
</dbReference>
<name>A0A834SSQ6_9FABA</name>
<proteinExistence type="predicted"/>
<protein>
    <submittedName>
        <fullName evidence="4">Uncharacterized protein</fullName>
    </submittedName>
</protein>
<reference evidence="4" key="1">
    <citation type="submission" date="2020-09" db="EMBL/GenBank/DDBJ databases">
        <title>Genome-Enabled Discovery of Anthraquinone Biosynthesis in Senna tora.</title>
        <authorList>
            <person name="Kang S.-H."/>
            <person name="Pandey R.P."/>
            <person name="Lee C.-M."/>
            <person name="Sim J.-S."/>
            <person name="Jeong J.-T."/>
            <person name="Choi B.-S."/>
            <person name="Jung M."/>
            <person name="Ginzburg D."/>
            <person name="Zhao K."/>
            <person name="Won S.Y."/>
            <person name="Oh T.-J."/>
            <person name="Yu Y."/>
            <person name="Kim N.-H."/>
            <person name="Lee O.R."/>
            <person name="Lee T.-H."/>
            <person name="Bashyal P."/>
            <person name="Kim T.-S."/>
            <person name="Lee W.-H."/>
            <person name="Kawkins C."/>
            <person name="Kim C.-K."/>
            <person name="Kim J.S."/>
            <person name="Ahn B.O."/>
            <person name="Rhee S.Y."/>
            <person name="Sohng J.K."/>
        </authorList>
    </citation>
    <scope>NUCLEOTIDE SEQUENCE</scope>
    <source>
        <tissue evidence="4">Leaf</tissue>
    </source>
</reference>
<dbReference type="EMBL" id="JAAIUW010000011">
    <property type="protein sequence ID" value="KAF7809768.1"/>
    <property type="molecule type" value="Genomic_DNA"/>
</dbReference>
<feature type="domain" description="DUF547" evidence="2">
    <location>
        <begin position="345"/>
        <end position="455"/>
    </location>
</feature>
<sequence>MRFFTDIEGRKKNTAATDVQNNLKQEVLKLERKLQEEFAVRCALESALGFEPSSSVDSNEVIMPERATKVIKEIAVLELEVAYLEQHLLSLYRKAFDQQLCCTSSTKDKRLLRTPPSQVSKPEIVPKPACSSAVKHHNGHDEQKLLDSSVYRCHSSLPRCSAFTTRTSSPPQSLAKAVCAFHSRQFSMMEYAETVSSDTINNVGEHHGGSGVCNHVITDTPNRISEEMVKCISAIYCKLAEAPITYHSNANISSPTSSLSSMSTFSVADQGHIWSPRFMNNSYSDVALDNAFHVEALQEINNGPYCSMLEVSWIYRDSHKLNDIEHLFTNFRSLICRLEEVDPGKLKHEEKLAFWINTHNALVMHAFLAHGIPQNNVKRVFLLLKVKIECGWLRLLFSPWTKLRIGDRREAYAIKHPEPLLHFALCSGNYSDPAVRVYTGKRVFEELEVAKEEYIGASIWVRNEQHRDKILLPKLVELFAKDSGLCQAGVMDMIQPYLHQSGNLNLCHGNVRSSRNIIDWIPHNFTFRYLISKHLLNSII</sequence>